<feature type="transmembrane region" description="Helical" evidence="14">
    <location>
        <begin position="162"/>
        <end position="180"/>
    </location>
</feature>
<dbReference type="GO" id="GO:0005298">
    <property type="term" value="F:proline:sodium symporter activity"/>
    <property type="evidence" value="ECO:0007669"/>
    <property type="project" value="TreeGrafter"/>
</dbReference>
<evidence type="ECO:0000256" key="11">
    <source>
        <dbReference type="ARBA" id="ARBA00023201"/>
    </source>
</evidence>
<comment type="similarity">
    <text evidence="2 13">Belongs to the sodium:solute symporter (SSF) (TC 2.A.21) family.</text>
</comment>
<accession>A0A974XGF7</accession>
<evidence type="ECO:0000256" key="14">
    <source>
        <dbReference type="SAM" id="Phobius"/>
    </source>
</evidence>
<reference evidence="15" key="1">
    <citation type="submission" date="2021-03" db="EMBL/GenBank/DDBJ databases">
        <title>Alkalibacter marinus sp. nov., isolated from tidal flat sediment.</title>
        <authorList>
            <person name="Namirimu T."/>
            <person name="Yang J.-A."/>
            <person name="Yang S.-H."/>
            <person name="Kim Y.-J."/>
            <person name="Kwon K.K."/>
        </authorList>
    </citation>
    <scope>NUCLEOTIDE SEQUENCE</scope>
    <source>
        <strain evidence="15">ES005</strain>
    </source>
</reference>
<keyword evidence="5 14" id="KW-0812">Transmembrane</keyword>
<feature type="transmembrane region" description="Helical" evidence="14">
    <location>
        <begin position="127"/>
        <end position="150"/>
    </location>
</feature>
<dbReference type="EMBL" id="CP071444">
    <property type="protein sequence ID" value="QSX09404.1"/>
    <property type="molecule type" value="Genomic_DNA"/>
</dbReference>
<feature type="transmembrane region" description="Helical" evidence="14">
    <location>
        <begin position="281"/>
        <end position="306"/>
    </location>
</feature>
<feature type="transmembrane region" description="Helical" evidence="14">
    <location>
        <begin position="6"/>
        <end position="25"/>
    </location>
</feature>
<evidence type="ECO:0000256" key="7">
    <source>
        <dbReference type="ARBA" id="ARBA00022989"/>
    </source>
</evidence>
<feature type="transmembrane region" description="Helical" evidence="14">
    <location>
        <begin position="342"/>
        <end position="371"/>
    </location>
</feature>
<dbReference type="PANTHER" id="PTHR48086:SF3">
    <property type="entry name" value="SODIUM_PROLINE SYMPORTER"/>
    <property type="match status" value="1"/>
</dbReference>
<feature type="transmembrane region" description="Helical" evidence="14">
    <location>
        <begin position="445"/>
        <end position="463"/>
    </location>
</feature>
<keyword evidence="16" id="KW-1185">Reference proteome</keyword>
<evidence type="ECO:0000256" key="12">
    <source>
        <dbReference type="ARBA" id="ARBA00033708"/>
    </source>
</evidence>
<feature type="transmembrane region" description="Helical" evidence="14">
    <location>
        <begin position="247"/>
        <end position="269"/>
    </location>
</feature>
<comment type="catalytic activity">
    <reaction evidence="12">
        <text>L-proline(in) + Na(+)(in) = L-proline(out) + Na(+)(out)</text>
        <dbReference type="Rhea" id="RHEA:28967"/>
        <dbReference type="ChEBI" id="CHEBI:29101"/>
        <dbReference type="ChEBI" id="CHEBI:60039"/>
    </reaction>
</comment>
<feature type="transmembrane region" description="Helical" evidence="14">
    <location>
        <begin position="392"/>
        <end position="412"/>
    </location>
</feature>
<evidence type="ECO:0000256" key="6">
    <source>
        <dbReference type="ARBA" id="ARBA00022847"/>
    </source>
</evidence>
<evidence type="ECO:0000256" key="1">
    <source>
        <dbReference type="ARBA" id="ARBA00004651"/>
    </source>
</evidence>
<evidence type="ECO:0000256" key="2">
    <source>
        <dbReference type="ARBA" id="ARBA00006434"/>
    </source>
</evidence>
<dbReference type="Gene3D" id="1.20.1730.10">
    <property type="entry name" value="Sodium/glucose cotransporter"/>
    <property type="match status" value="1"/>
</dbReference>
<keyword evidence="7 14" id="KW-1133">Transmembrane helix</keyword>
<evidence type="ECO:0000313" key="15">
    <source>
        <dbReference type="EMBL" id="QSX09404.1"/>
    </source>
</evidence>
<dbReference type="Pfam" id="PF00474">
    <property type="entry name" value="SSF"/>
    <property type="match status" value="1"/>
</dbReference>
<organism evidence="15 16">
    <name type="scientific">Alkalibacter rhizosphaerae</name>
    <dbReference type="NCBI Taxonomy" id="2815577"/>
    <lineage>
        <taxon>Bacteria</taxon>
        <taxon>Bacillati</taxon>
        <taxon>Bacillota</taxon>
        <taxon>Clostridia</taxon>
        <taxon>Eubacteriales</taxon>
        <taxon>Eubacteriaceae</taxon>
        <taxon>Alkalibacter</taxon>
    </lineage>
</organism>
<dbReference type="KEGG" id="alka:J0B03_04885"/>
<evidence type="ECO:0000256" key="5">
    <source>
        <dbReference type="ARBA" id="ARBA00022692"/>
    </source>
</evidence>
<evidence type="ECO:0000256" key="13">
    <source>
        <dbReference type="RuleBase" id="RU362091"/>
    </source>
</evidence>
<feature type="transmembrane region" description="Helical" evidence="14">
    <location>
        <begin position="75"/>
        <end position="95"/>
    </location>
</feature>
<evidence type="ECO:0000313" key="16">
    <source>
        <dbReference type="Proteomes" id="UP000663499"/>
    </source>
</evidence>
<dbReference type="Proteomes" id="UP000663499">
    <property type="component" value="Chromosome"/>
</dbReference>
<feature type="transmembrane region" description="Helical" evidence="14">
    <location>
        <begin position="495"/>
        <end position="514"/>
    </location>
</feature>
<keyword evidence="11" id="KW-0739">Sodium transport</keyword>
<feature type="transmembrane region" description="Helical" evidence="14">
    <location>
        <begin position="187"/>
        <end position="205"/>
    </location>
</feature>
<dbReference type="InterPro" id="IPR001734">
    <property type="entry name" value="Na/solute_symporter"/>
</dbReference>
<name>A0A974XGF7_9FIRM</name>
<keyword evidence="6" id="KW-0769">Symport</keyword>
<dbReference type="PROSITE" id="PS50283">
    <property type="entry name" value="NA_SOLUT_SYMP_3"/>
    <property type="match status" value="1"/>
</dbReference>
<evidence type="ECO:0000256" key="10">
    <source>
        <dbReference type="ARBA" id="ARBA00023136"/>
    </source>
</evidence>
<dbReference type="GO" id="GO:0015824">
    <property type="term" value="P:proline transport"/>
    <property type="evidence" value="ECO:0007669"/>
    <property type="project" value="TreeGrafter"/>
</dbReference>
<dbReference type="RefSeq" id="WP_207300739.1">
    <property type="nucleotide sequence ID" value="NZ_CP071444.1"/>
</dbReference>
<dbReference type="PANTHER" id="PTHR48086">
    <property type="entry name" value="SODIUM/PROLINE SYMPORTER-RELATED"/>
    <property type="match status" value="1"/>
</dbReference>
<dbReference type="InterPro" id="IPR050277">
    <property type="entry name" value="Sodium:Solute_Symporter"/>
</dbReference>
<evidence type="ECO:0000256" key="3">
    <source>
        <dbReference type="ARBA" id="ARBA00022448"/>
    </source>
</evidence>
<keyword evidence="4" id="KW-1003">Cell membrane</keyword>
<dbReference type="AlphaFoldDB" id="A0A974XGF7"/>
<evidence type="ECO:0000256" key="8">
    <source>
        <dbReference type="ARBA" id="ARBA00023053"/>
    </source>
</evidence>
<comment type="subcellular location">
    <subcellularLocation>
        <location evidence="1">Cell membrane</location>
        <topology evidence="1">Multi-pass membrane protein</topology>
    </subcellularLocation>
</comment>
<evidence type="ECO:0000256" key="4">
    <source>
        <dbReference type="ARBA" id="ARBA00022475"/>
    </source>
</evidence>
<evidence type="ECO:0000256" key="9">
    <source>
        <dbReference type="ARBA" id="ARBA00023065"/>
    </source>
</evidence>
<protein>
    <submittedName>
        <fullName evidence="15">Sodium:solute symporter family protein</fullName>
    </submittedName>
</protein>
<feature type="transmembrane region" description="Helical" evidence="14">
    <location>
        <begin position="46"/>
        <end position="69"/>
    </location>
</feature>
<keyword evidence="10 14" id="KW-0472">Membrane</keyword>
<gene>
    <name evidence="15" type="ORF">J0B03_04885</name>
</gene>
<dbReference type="GO" id="GO:0015193">
    <property type="term" value="F:L-proline transmembrane transporter activity"/>
    <property type="evidence" value="ECO:0007669"/>
    <property type="project" value="TreeGrafter"/>
</dbReference>
<dbReference type="InterPro" id="IPR038377">
    <property type="entry name" value="Na/Glc_symporter_sf"/>
</dbReference>
<keyword evidence="8" id="KW-0915">Sodium</keyword>
<sequence>MNLSPGTFLLTALLFFGAVAYTSYLGHKKTTNALDLTVGGRNMGGLFIALSYGASLVSTSAIVGFGGVAGLYGYSLYWGIFGNMLVGTLIAFTVFGPRVRQLGEELGAQSFPELLGKRFNSPLLQRSVALIIFVFLPAYTSIILIGGANFMSGAIGIEFRTSLLIIASIVLLYVLYGGLIGVIYTDALLAVVMFISALLLLITLISRLGGITNAHEILNSITHLIPQALQDQGHQGWTSMPVTGSPIWWSVMSTLVLGITIGTLAQPHLQVKFMAVKNRKNLYIGIVGAAIFIWMLTGGSVLAGIFSNAYFYLEKGQIALEAAGGNVDMIIPQLIASMMPEWFVYLFLFGLLAATLSSTASLLHLQGVALGKDILALRKNEKSTRPKTMIQWGTAAGLVLAVILAFVLPSNIIARATVFWFGLCAICWLPSFIGALFWKGSTKEGALASLYTGLIFTLFWYVFIKASEAIPLGISKALTGKEVLLGHPFRTMDPLILGIPLTTLVFVVVSLVSARQQKKEDQGASNAA</sequence>
<keyword evidence="3" id="KW-0813">Transport</keyword>
<dbReference type="CDD" id="cd10322">
    <property type="entry name" value="SLC5sbd"/>
    <property type="match status" value="1"/>
</dbReference>
<feature type="transmembrane region" description="Helical" evidence="14">
    <location>
        <begin position="418"/>
        <end position="438"/>
    </location>
</feature>
<proteinExistence type="inferred from homology"/>
<dbReference type="GO" id="GO:0005886">
    <property type="term" value="C:plasma membrane"/>
    <property type="evidence" value="ECO:0007669"/>
    <property type="project" value="UniProtKB-SubCell"/>
</dbReference>
<keyword evidence="9" id="KW-0406">Ion transport</keyword>